<gene>
    <name evidence="1" type="ORF">JCGZ_10639</name>
</gene>
<name>A0A067J8Z7_JATCU</name>
<dbReference type="Proteomes" id="UP000027138">
    <property type="component" value="Unassembled WGS sequence"/>
</dbReference>
<evidence type="ECO:0000313" key="2">
    <source>
        <dbReference type="Proteomes" id="UP000027138"/>
    </source>
</evidence>
<accession>A0A067J8Z7</accession>
<proteinExistence type="predicted"/>
<evidence type="ECO:0000313" key="1">
    <source>
        <dbReference type="EMBL" id="KDP20211.1"/>
    </source>
</evidence>
<organism evidence="1 2">
    <name type="scientific">Jatropha curcas</name>
    <name type="common">Barbados nut</name>
    <dbReference type="NCBI Taxonomy" id="180498"/>
    <lineage>
        <taxon>Eukaryota</taxon>
        <taxon>Viridiplantae</taxon>
        <taxon>Streptophyta</taxon>
        <taxon>Embryophyta</taxon>
        <taxon>Tracheophyta</taxon>
        <taxon>Spermatophyta</taxon>
        <taxon>Magnoliopsida</taxon>
        <taxon>eudicotyledons</taxon>
        <taxon>Gunneridae</taxon>
        <taxon>Pentapetalae</taxon>
        <taxon>rosids</taxon>
        <taxon>fabids</taxon>
        <taxon>Malpighiales</taxon>
        <taxon>Euphorbiaceae</taxon>
        <taxon>Crotonoideae</taxon>
        <taxon>Jatropheae</taxon>
        <taxon>Jatropha</taxon>
    </lineage>
</organism>
<dbReference type="EMBL" id="KK917038">
    <property type="protein sequence ID" value="KDP20211.1"/>
    <property type="molecule type" value="Genomic_DNA"/>
</dbReference>
<keyword evidence="2" id="KW-1185">Reference proteome</keyword>
<reference evidence="1 2" key="1">
    <citation type="journal article" date="2014" name="PLoS ONE">
        <title>Global Analysis of Gene Expression Profiles in Physic Nut (Jatropha curcas L.) Seedlings Exposed to Salt Stress.</title>
        <authorList>
            <person name="Zhang L."/>
            <person name="Zhang C."/>
            <person name="Wu P."/>
            <person name="Chen Y."/>
            <person name="Li M."/>
            <person name="Jiang H."/>
            <person name="Wu G."/>
        </authorList>
    </citation>
    <scope>NUCLEOTIDE SEQUENCE [LARGE SCALE GENOMIC DNA]</scope>
    <source>
        <strain evidence="2">cv. GZQX0401</strain>
        <tissue evidence="1">Young leaves</tissue>
    </source>
</reference>
<sequence length="121" mass="13974">MDDSSILILKIERLVEKIVVASSGKLLQSDKGKDHMVIEDDEAKGEFEKKDQVADTWQDEEFLAKKVTTKKAEVEPIISEKFEKLDKKLEKLHVFMKSKGTDQYVDMDDDENEKLELKNTI</sequence>
<dbReference type="AlphaFoldDB" id="A0A067J8Z7"/>
<protein>
    <submittedName>
        <fullName evidence="1">Uncharacterized protein</fullName>
    </submittedName>
</protein>